<dbReference type="OrthoDB" id="153872at2759"/>
<evidence type="ECO:0000256" key="5">
    <source>
        <dbReference type="ARBA" id="ARBA00023242"/>
    </source>
</evidence>
<evidence type="ECO:0000256" key="6">
    <source>
        <dbReference type="SAM" id="MobiDB-lite"/>
    </source>
</evidence>
<comment type="subcellular location">
    <subcellularLocation>
        <location evidence="1">Nucleus</location>
    </subcellularLocation>
</comment>
<keyword evidence="9" id="KW-1185">Reference proteome</keyword>
<feature type="compositionally biased region" description="Low complexity" evidence="6">
    <location>
        <begin position="190"/>
        <end position="200"/>
    </location>
</feature>
<dbReference type="EMBL" id="CM017324">
    <property type="protein sequence ID" value="KAE8036951.1"/>
    <property type="molecule type" value="Genomic_DNA"/>
</dbReference>
<dbReference type="SMART" id="SM01370">
    <property type="entry name" value="TAFII55_N"/>
    <property type="match status" value="1"/>
</dbReference>
<comment type="similarity">
    <text evidence="2">Belongs to the TAF7 family.</text>
</comment>
<keyword evidence="3" id="KW-0805">Transcription regulation</keyword>
<dbReference type="GO" id="GO:0005669">
    <property type="term" value="C:transcription factor TFIID complex"/>
    <property type="evidence" value="ECO:0007669"/>
    <property type="project" value="InterPro"/>
</dbReference>
<name>A0A660KMP3_9ROSI</name>
<gene>
    <name evidence="8" type="ORF">FH972_009582</name>
</gene>
<evidence type="ECO:0000256" key="1">
    <source>
        <dbReference type="ARBA" id="ARBA00004123"/>
    </source>
</evidence>
<dbReference type="PANTHER" id="PTHR12228:SF0">
    <property type="entry name" value="TATA-BOX BINDING PROTEIN ASSOCIATED FACTOR 7"/>
    <property type="match status" value="1"/>
</dbReference>
<dbReference type="GO" id="GO:0016251">
    <property type="term" value="F:RNA polymerase II general transcription initiation factor activity"/>
    <property type="evidence" value="ECO:0007669"/>
    <property type="project" value="TreeGrafter"/>
</dbReference>
<dbReference type="PANTHER" id="PTHR12228">
    <property type="entry name" value="TRANSCRIPTION INITIATION FACTOR TFIID 55 KD SUBUNIT-RELATED"/>
    <property type="match status" value="1"/>
</dbReference>
<dbReference type="Pfam" id="PF04658">
    <property type="entry name" value="TAFII55_N"/>
    <property type="match status" value="1"/>
</dbReference>
<dbReference type="AlphaFoldDB" id="A0A660KMP3"/>
<feature type="domain" description="TAFII55 protein conserved region" evidence="7">
    <location>
        <begin position="1"/>
        <end position="166"/>
    </location>
</feature>
<keyword evidence="5" id="KW-0539">Nucleus</keyword>
<evidence type="ECO:0000256" key="2">
    <source>
        <dbReference type="ARBA" id="ARBA00009368"/>
    </source>
</evidence>
<evidence type="ECO:0000256" key="4">
    <source>
        <dbReference type="ARBA" id="ARBA00023163"/>
    </source>
</evidence>
<dbReference type="Proteomes" id="UP000327013">
    <property type="component" value="Chromosome 4"/>
</dbReference>
<protein>
    <recommendedName>
        <fullName evidence="7">TAFII55 protein conserved region domain-containing protein</fullName>
    </recommendedName>
</protein>
<sequence>MDEQFMLRVPPSVAERLDRLLGESENASSSDDKSLDLSFSGEKDDMTGVLNRYKFFAFLMRMGRVACLSSAMIISPHHSWIFLVLWNHIKHMMTVLIKTADVGQMIMVREAGDAAPDVVEYRHGLTPPMRDARKRRFRREPDLNPELVQRVLKDLVKIHAGAAAENVDILIYYAAEQEEDVDGSVRNASKKPVPAPVVKADAPEVGTNAGEPDRSDSDESDDSI</sequence>
<organism evidence="8 9">
    <name type="scientific">Carpinus fangiana</name>
    <dbReference type="NCBI Taxonomy" id="176857"/>
    <lineage>
        <taxon>Eukaryota</taxon>
        <taxon>Viridiplantae</taxon>
        <taxon>Streptophyta</taxon>
        <taxon>Embryophyta</taxon>
        <taxon>Tracheophyta</taxon>
        <taxon>Spermatophyta</taxon>
        <taxon>Magnoliopsida</taxon>
        <taxon>eudicotyledons</taxon>
        <taxon>Gunneridae</taxon>
        <taxon>Pentapetalae</taxon>
        <taxon>rosids</taxon>
        <taxon>fabids</taxon>
        <taxon>Fagales</taxon>
        <taxon>Betulaceae</taxon>
        <taxon>Carpinus</taxon>
    </lineage>
</organism>
<dbReference type="InterPro" id="IPR037817">
    <property type="entry name" value="TAF7"/>
</dbReference>
<evidence type="ECO:0000259" key="7">
    <source>
        <dbReference type="SMART" id="SM01370"/>
    </source>
</evidence>
<evidence type="ECO:0000256" key="3">
    <source>
        <dbReference type="ARBA" id="ARBA00023015"/>
    </source>
</evidence>
<evidence type="ECO:0000313" key="8">
    <source>
        <dbReference type="EMBL" id="KAE8036951.1"/>
    </source>
</evidence>
<reference evidence="8 9" key="1">
    <citation type="submission" date="2019-06" db="EMBL/GenBank/DDBJ databases">
        <title>A chromosomal-level reference genome of Carpinus fangiana (Coryloideae, Betulaceae).</title>
        <authorList>
            <person name="Yang X."/>
            <person name="Wang Z."/>
            <person name="Zhang L."/>
            <person name="Hao G."/>
            <person name="Liu J."/>
            <person name="Yang Y."/>
        </authorList>
    </citation>
    <scope>NUCLEOTIDE SEQUENCE [LARGE SCALE GENOMIC DNA]</scope>
    <source>
        <strain evidence="8">Cfa_2016G</strain>
        <tissue evidence="8">Leaf</tissue>
    </source>
</reference>
<dbReference type="InterPro" id="IPR006751">
    <property type="entry name" value="TAFII55_prot_cons_reg"/>
</dbReference>
<keyword evidence="4" id="KW-0804">Transcription</keyword>
<proteinExistence type="inferred from homology"/>
<accession>A0A660KMP3</accession>
<feature type="region of interest" description="Disordered" evidence="6">
    <location>
        <begin position="180"/>
        <end position="224"/>
    </location>
</feature>
<evidence type="ECO:0000313" key="9">
    <source>
        <dbReference type="Proteomes" id="UP000327013"/>
    </source>
</evidence>
<dbReference type="GO" id="GO:0051123">
    <property type="term" value="P:RNA polymerase II preinitiation complex assembly"/>
    <property type="evidence" value="ECO:0007669"/>
    <property type="project" value="TreeGrafter"/>
</dbReference>